<dbReference type="PANTHER" id="PTHR13523:SF2">
    <property type="entry name" value="COILED-COIL-HELIX-COILED-COIL-HELIX DOMAIN CONTAINING 2, ISOFORM A-RELATED"/>
    <property type="match status" value="1"/>
</dbReference>
<dbReference type="AlphaFoldDB" id="A0A0L0HKG7"/>
<dbReference type="GO" id="GO:0005739">
    <property type="term" value="C:mitochondrion"/>
    <property type="evidence" value="ECO:0007669"/>
    <property type="project" value="TreeGrafter"/>
</dbReference>
<dbReference type="InParanoid" id="A0A0L0HKG7"/>
<dbReference type="GeneID" id="27686677"/>
<feature type="compositionally biased region" description="Gly residues" evidence="1">
    <location>
        <begin position="1"/>
        <end position="14"/>
    </location>
</feature>
<feature type="region of interest" description="Disordered" evidence="1">
    <location>
        <begin position="1"/>
        <end position="55"/>
    </location>
</feature>
<evidence type="ECO:0000313" key="2">
    <source>
        <dbReference type="EMBL" id="KND01329.1"/>
    </source>
</evidence>
<dbReference type="GO" id="GO:0007005">
    <property type="term" value="P:mitochondrion organization"/>
    <property type="evidence" value="ECO:0007669"/>
    <property type="project" value="InterPro"/>
</dbReference>
<evidence type="ECO:0000256" key="1">
    <source>
        <dbReference type="SAM" id="MobiDB-lite"/>
    </source>
</evidence>
<dbReference type="PANTHER" id="PTHR13523">
    <property type="entry name" value="COILED-COIL-HELIX-COILED-COIL-HELIX DOMAIN CONTAINING 2/NUR77"/>
    <property type="match status" value="1"/>
</dbReference>
<feature type="compositionally biased region" description="Pro residues" evidence="1">
    <location>
        <begin position="36"/>
        <end position="48"/>
    </location>
</feature>
<dbReference type="RefSeq" id="XP_016609368.1">
    <property type="nucleotide sequence ID" value="XM_016751418.1"/>
</dbReference>
<accession>A0A0L0HKG7</accession>
<dbReference type="Proteomes" id="UP000053201">
    <property type="component" value="Unassembled WGS sequence"/>
</dbReference>
<proteinExistence type="predicted"/>
<dbReference type="InterPro" id="IPR055304">
    <property type="entry name" value="CHCHD2/10-like"/>
</dbReference>
<organism evidence="2 3">
    <name type="scientific">Spizellomyces punctatus (strain DAOM BR117)</name>
    <dbReference type="NCBI Taxonomy" id="645134"/>
    <lineage>
        <taxon>Eukaryota</taxon>
        <taxon>Fungi</taxon>
        <taxon>Fungi incertae sedis</taxon>
        <taxon>Chytridiomycota</taxon>
        <taxon>Chytridiomycota incertae sedis</taxon>
        <taxon>Chytridiomycetes</taxon>
        <taxon>Spizellomycetales</taxon>
        <taxon>Spizellomycetaceae</taxon>
        <taxon>Spizellomyces</taxon>
    </lineage>
</organism>
<keyword evidence="3" id="KW-1185">Reference proteome</keyword>
<dbReference type="VEuPathDB" id="FungiDB:SPPG_03142"/>
<dbReference type="EMBL" id="KQ257454">
    <property type="protein sequence ID" value="KND01329.1"/>
    <property type="molecule type" value="Genomic_DNA"/>
</dbReference>
<evidence type="ECO:0000313" key="3">
    <source>
        <dbReference type="Proteomes" id="UP000053201"/>
    </source>
</evidence>
<reference evidence="2 3" key="1">
    <citation type="submission" date="2009-08" db="EMBL/GenBank/DDBJ databases">
        <title>The Genome Sequence of Spizellomyces punctatus strain DAOM BR117.</title>
        <authorList>
            <consortium name="The Broad Institute Genome Sequencing Platform"/>
            <person name="Russ C."/>
            <person name="Cuomo C."/>
            <person name="Shea T."/>
            <person name="Young S.K."/>
            <person name="Zeng Q."/>
            <person name="Koehrsen M."/>
            <person name="Haas B."/>
            <person name="Borodovsky M."/>
            <person name="Guigo R."/>
            <person name="Alvarado L."/>
            <person name="Berlin A."/>
            <person name="Bochicchio J."/>
            <person name="Borenstein D."/>
            <person name="Chapman S."/>
            <person name="Chen Z."/>
            <person name="Engels R."/>
            <person name="Freedman E."/>
            <person name="Gellesch M."/>
            <person name="Goldberg J."/>
            <person name="Griggs A."/>
            <person name="Gujja S."/>
            <person name="Heiman D."/>
            <person name="Hepburn T."/>
            <person name="Howarth C."/>
            <person name="Jen D."/>
            <person name="Larson L."/>
            <person name="Lewis B."/>
            <person name="Mehta T."/>
            <person name="Park D."/>
            <person name="Pearson M."/>
            <person name="Roberts A."/>
            <person name="Saif S."/>
            <person name="Shenoy N."/>
            <person name="Sisk P."/>
            <person name="Stolte C."/>
            <person name="Sykes S."/>
            <person name="Thomson T."/>
            <person name="Walk T."/>
            <person name="White J."/>
            <person name="Yandava C."/>
            <person name="Burger G."/>
            <person name="Gray M.W."/>
            <person name="Holland P.W.H."/>
            <person name="King N."/>
            <person name="Lang F.B.F."/>
            <person name="Roger A.J."/>
            <person name="Ruiz-Trillo I."/>
            <person name="Lander E."/>
            <person name="Nusbaum C."/>
        </authorList>
    </citation>
    <scope>NUCLEOTIDE SEQUENCE [LARGE SCALE GENOMIC DNA]</scope>
    <source>
        <strain evidence="2 3">DAOM BR117</strain>
    </source>
</reference>
<name>A0A0L0HKG7_SPIPD</name>
<dbReference type="GO" id="GO:0005634">
    <property type="term" value="C:nucleus"/>
    <property type="evidence" value="ECO:0007669"/>
    <property type="project" value="TreeGrafter"/>
</dbReference>
<sequence>MPRRSGGGSGGRGGSAPRTSTPPAAPRNRSYSSAPPVNPSRSAPPPQQPRGDSMLGRFASTAAGVAVGSAVGHTLVSMFGGLFPRSAHDQIAQQNETLPPDQQQAVAQASLSQRLLGTATLWGVGGGAWWYRNRLLAQTRNTRAAGPRVAAVVAAGSGILGLVNLVS</sequence>
<protein>
    <submittedName>
        <fullName evidence="2">Uncharacterized protein</fullName>
    </submittedName>
</protein>
<gene>
    <name evidence="2" type="ORF">SPPG_03142</name>
</gene>